<dbReference type="PANTHER" id="PTHR46082:SF6">
    <property type="entry name" value="AAA+ ATPASE DOMAIN-CONTAINING PROTEIN-RELATED"/>
    <property type="match status" value="1"/>
</dbReference>
<dbReference type="EMBL" id="JACJIA010000004">
    <property type="protein sequence ID" value="MBA8951996.1"/>
    <property type="molecule type" value="Genomic_DNA"/>
</dbReference>
<dbReference type="InterPro" id="IPR053137">
    <property type="entry name" value="NLR-like"/>
</dbReference>
<evidence type="ECO:0000313" key="2">
    <source>
        <dbReference type="EMBL" id="MBA8951996.1"/>
    </source>
</evidence>
<dbReference type="InterPro" id="IPR027417">
    <property type="entry name" value="P-loop_NTPase"/>
</dbReference>
<name>A0A7W3LPK5_ACTNM</name>
<protein>
    <submittedName>
        <fullName evidence="2">Tetratricopeptide (TPR) repeat protein</fullName>
    </submittedName>
</protein>
<accession>A0A7W3LPK5</accession>
<sequence>MTSVEPKPRRSSAVPTIWGRVPPKNKNFTGREDLLTRLREGIAGGDGGQVTAVVPHALHGLGGVGKTQLAVEYAYRYRSEYDLVWWISAEQPGLARSTLAQLALEAPDLGVPDPATRGIEEAADRVLNALRRGDPYDRWLLIFDNADEPEEINDIVPRGGPGHVLITSRNHRWESVVETLPVDVFTREESVAFLIARVRRGLTEQDADRLAEALGDLPLALEQAGALQAETGMSVEEYLRLLEDHTGQVLDEGKPSEYPLSMTAAWALSVSNLQQRRPEAMELLRCCAFFGPEPIPRGVFTRTDDPAVRPELRALLGAPLGLSKAISELGRYALVRIDDSRNIQVHRLIQALLREEMGQEEQARIRAEVHALLAAFAPENPSDSNAWPRYSELLAHVLPARLLESREPKVRGLALDTLNYLFASGNYRSANRYVDTMIRSWTRDATGPPDLDVLRARHVQGNLRREIGQYEDAYQLDVSTLRQLDETVGPEHEFTLILHNSIGADLRARGDFPEAREHDERSLALHRAALGENDLRTLRAMNSLALDHGLTSAYLRSKELHEEAYERLLALDDIPPVTRVVFWNGLARAVRLCGDYISAGDVGTDAYSFARQVRADHPWTLRTARDLAIARLRAGETEEALELAEDVHARCVRQFGLDTPDTLASAVNLANVLRSAGRAQEAFNLARDTMNRYPRIYGDQHPFHHGCASNVAVLHRVLGDPEAARRLNERSLAGLEAKLSRDHHYTLTVAVNLASDLAALGERESAVRLGRGTLRRLRALLGEDHPTTLAGAANLSADLLASGLKEEAETLRADTLDRYARTLTLDHRDAEVFLEGRHLDCDFDPPPI</sequence>
<proteinExistence type="predicted"/>
<dbReference type="InterPro" id="IPR011990">
    <property type="entry name" value="TPR-like_helical_dom_sf"/>
</dbReference>
<gene>
    <name evidence="2" type="ORF">HNR61_003636</name>
</gene>
<dbReference type="SUPFAM" id="SSF52540">
    <property type="entry name" value="P-loop containing nucleoside triphosphate hydrolases"/>
    <property type="match status" value="1"/>
</dbReference>
<evidence type="ECO:0000259" key="1">
    <source>
        <dbReference type="Pfam" id="PF25000"/>
    </source>
</evidence>
<dbReference type="InterPro" id="IPR056681">
    <property type="entry name" value="DUF7779"/>
</dbReference>
<dbReference type="RefSeq" id="WP_312897948.1">
    <property type="nucleotide sequence ID" value="NZ_BAAALP010000014.1"/>
</dbReference>
<organism evidence="2 3">
    <name type="scientific">Actinomadura namibiensis</name>
    <dbReference type="NCBI Taxonomy" id="182080"/>
    <lineage>
        <taxon>Bacteria</taxon>
        <taxon>Bacillati</taxon>
        <taxon>Actinomycetota</taxon>
        <taxon>Actinomycetes</taxon>
        <taxon>Streptosporangiales</taxon>
        <taxon>Thermomonosporaceae</taxon>
        <taxon>Actinomadura</taxon>
    </lineage>
</organism>
<dbReference type="GO" id="GO:0043531">
    <property type="term" value="F:ADP binding"/>
    <property type="evidence" value="ECO:0007669"/>
    <property type="project" value="InterPro"/>
</dbReference>
<dbReference type="Pfam" id="PF25000">
    <property type="entry name" value="DUF7779"/>
    <property type="match status" value="1"/>
</dbReference>
<comment type="caution">
    <text evidence="2">The sequence shown here is derived from an EMBL/GenBank/DDBJ whole genome shotgun (WGS) entry which is preliminary data.</text>
</comment>
<keyword evidence="3" id="KW-1185">Reference proteome</keyword>
<dbReference type="PANTHER" id="PTHR46082">
    <property type="entry name" value="ATP/GTP-BINDING PROTEIN-RELATED"/>
    <property type="match status" value="1"/>
</dbReference>
<dbReference type="SUPFAM" id="SSF48452">
    <property type="entry name" value="TPR-like"/>
    <property type="match status" value="3"/>
</dbReference>
<dbReference type="AlphaFoldDB" id="A0A7W3LPK5"/>
<dbReference type="Gene3D" id="1.25.40.10">
    <property type="entry name" value="Tetratricopeptide repeat domain"/>
    <property type="match status" value="2"/>
</dbReference>
<feature type="domain" description="DUF7779" evidence="1">
    <location>
        <begin position="273"/>
        <end position="361"/>
    </location>
</feature>
<dbReference type="Pfam" id="PF13424">
    <property type="entry name" value="TPR_12"/>
    <property type="match status" value="3"/>
</dbReference>
<reference evidence="2 3" key="1">
    <citation type="submission" date="2020-08" db="EMBL/GenBank/DDBJ databases">
        <title>Genomic Encyclopedia of Type Strains, Phase IV (KMG-IV): sequencing the most valuable type-strain genomes for metagenomic binning, comparative biology and taxonomic classification.</title>
        <authorList>
            <person name="Goeker M."/>
        </authorList>
    </citation>
    <scope>NUCLEOTIDE SEQUENCE [LARGE SCALE GENOMIC DNA]</scope>
    <source>
        <strain evidence="2 3">DSM 44197</strain>
    </source>
</reference>
<dbReference type="Pfam" id="PF13374">
    <property type="entry name" value="TPR_10"/>
    <property type="match status" value="1"/>
</dbReference>
<dbReference type="Proteomes" id="UP000572680">
    <property type="component" value="Unassembled WGS sequence"/>
</dbReference>
<dbReference type="Gene3D" id="3.40.50.300">
    <property type="entry name" value="P-loop containing nucleotide triphosphate hydrolases"/>
    <property type="match status" value="1"/>
</dbReference>
<dbReference type="NCBIfam" id="NF040586">
    <property type="entry name" value="FxSxx_TPR"/>
    <property type="match status" value="1"/>
</dbReference>
<evidence type="ECO:0000313" key="3">
    <source>
        <dbReference type="Proteomes" id="UP000572680"/>
    </source>
</evidence>